<organism evidence="1 2">
    <name type="scientific">Bdellovibrio reynosensis</name>
    <dbReference type="NCBI Taxonomy" id="2835041"/>
    <lineage>
        <taxon>Bacteria</taxon>
        <taxon>Pseudomonadati</taxon>
        <taxon>Bdellovibrionota</taxon>
        <taxon>Bdellovibrionia</taxon>
        <taxon>Bdellovibrionales</taxon>
        <taxon>Pseudobdellovibrionaceae</taxon>
        <taxon>Bdellovibrio</taxon>
    </lineage>
</organism>
<gene>
    <name evidence="1" type="ORF">MNR06_14050</name>
</gene>
<name>A0ABY4C7W7_9BACT</name>
<dbReference type="RefSeq" id="WP_243536993.1">
    <property type="nucleotide sequence ID" value="NZ_CP093442.1"/>
</dbReference>
<accession>A0ABY4C7W7</accession>
<dbReference type="EMBL" id="CP093442">
    <property type="protein sequence ID" value="UOF00819.1"/>
    <property type="molecule type" value="Genomic_DNA"/>
</dbReference>
<proteinExistence type="predicted"/>
<evidence type="ECO:0000313" key="2">
    <source>
        <dbReference type="Proteomes" id="UP000830116"/>
    </source>
</evidence>
<evidence type="ECO:0000313" key="1">
    <source>
        <dbReference type="EMBL" id="UOF00819.1"/>
    </source>
</evidence>
<protein>
    <submittedName>
        <fullName evidence="1">Uncharacterized protein</fullName>
    </submittedName>
</protein>
<sequence>MTLKKHCEELGKQIKEMTEKSIEASVRSFHYSQKAKRLAQSASLFN</sequence>
<dbReference type="Proteomes" id="UP000830116">
    <property type="component" value="Chromosome"/>
</dbReference>
<keyword evidence="2" id="KW-1185">Reference proteome</keyword>
<reference evidence="1" key="1">
    <citation type="submission" date="2022-03" db="EMBL/GenBank/DDBJ databases">
        <title>Genome Identification and Characterization of new species Bdellovibrio reynosense LBG001 sp. nov. from a Mexico soil sample.</title>
        <authorList>
            <person name="Camilli A."/>
            <person name="Ajao Y."/>
            <person name="Guo X."/>
        </authorList>
    </citation>
    <scope>NUCLEOTIDE SEQUENCE</scope>
    <source>
        <strain evidence="1">LBG001</strain>
    </source>
</reference>